<evidence type="ECO:0000256" key="2">
    <source>
        <dbReference type="ARBA" id="ARBA00023002"/>
    </source>
</evidence>
<dbReference type="AlphaFoldDB" id="A0A132MQ26"/>
<protein>
    <recommendedName>
        <fullName evidence="1">propane 2-monooxygenase</fullName>
        <ecNumber evidence="1">1.14.13.227</ecNumber>
    </recommendedName>
</protein>
<dbReference type="EMBL" id="LAXD01000001">
    <property type="protein sequence ID" value="KWW99967.1"/>
    <property type="molecule type" value="Genomic_DNA"/>
</dbReference>
<keyword evidence="3" id="KW-0503">Monooxygenase</keyword>
<proteinExistence type="predicted"/>
<gene>
    <name evidence="5" type="ORF">LI90_1607</name>
</gene>
<dbReference type="SUPFAM" id="SSF47240">
    <property type="entry name" value="Ferritin-like"/>
    <property type="match status" value="1"/>
</dbReference>
<dbReference type="OrthoDB" id="7591937at2"/>
<dbReference type="InterPro" id="IPR003430">
    <property type="entry name" value="Phenol_Hydrox"/>
</dbReference>
<dbReference type="Pfam" id="PF02332">
    <property type="entry name" value="Phenol_Hydrox"/>
    <property type="match status" value="1"/>
</dbReference>
<evidence type="ECO:0000256" key="1">
    <source>
        <dbReference type="ARBA" id="ARBA00012710"/>
    </source>
</evidence>
<dbReference type="STRING" id="1469144.LI90_1607"/>
<dbReference type="Gene3D" id="1.10.620.20">
    <property type="entry name" value="Ribonucleotide Reductase, subunit A"/>
    <property type="match status" value="1"/>
</dbReference>
<reference evidence="6" key="1">
    <citation type="submission" date="2015-04" db="EMBL/GenBank/DDBJ databases">
        <title>Physiological reanalysis, assessment of diazotrophy, and genome sequences of multiple isolates of Streptomyces thermoautotrophicus.</title>
        <authorList>
            <person name="MacKellar D.C."/>
            <person name="Lieber L."/>
            <person name="Norman J."/>
            <person name="Bolger A."/>
            <person name="Tobin C."/>
            <person name="Murray J.W."/>
            <person name="Chang R."/>
            <person name="Ford T."/>
            <person name="Nguyen P.Q."/>
            <person name="Woodward J."/>
            <person name="Permingeat H."/>
            <person name="Joshi N.S."/>
            <person name="Silver P.A."/>
            <person name="Usadel B."/>
            <person name="Rutherford A.W."/>
            <person name="Friesen M."/>
            <person name="Prell J."/>
        </authorList>
    </citation>
    <scope>NUCLEOTIDE SEQUENCE [LARGE SCALE GENOMIC DNA]</scope>
    <source>
        <strain evidence="6">H1</strain>
    </source>
</reference>
<evidence type="ECO:0000313" key="5">
    <source>
        <dbReference type="EMBL" id="KWW99967.1"/>
    </source>
</evidence>
<comment type="caution">
    <text evidence="5">The sequence shown here is derived from an EMBL/GenBank/DDBJ whole genome shotgun (WGS) entry which is preliminary data.</text>
</comment>
<keyword evidence="2" id="KW-0560">Oxidoreductase</keyword>
<name>A0A132MQ26_9ACTN</name>
<dbReference type="InterPro" id="IPR012348">
    <property type="entry name" value="RNR-like"/>
</dbReference>
<dbReference type="Proteomes" id="UP000070188">
    <property type="component" value="Unassembled WGS sequence"/>
</dbReference>
<sequence length="501" mass="58326">MARMAREKWYDIVRDLDWTLSYVDYEAVFPEWMCGHGKIPREAWAKWDEPYKVTYPEYVATQREKETGAYSVKSVLQKSKVFDQLDEGWKSVAKVHFGAVSLIEDLAVYAELRMARFGLSPAWRNVALFGALDETRHAQISLFFPHELIGKDPQYDWAHKAYQTNDWAIIAARATFDGMMINPNVVDVAIQLPFTFETGFTNVQFVALSADALESGDINFANMISSIQTDEARHSQQGGPTLEILVEHDPKRAQWIIDKTFWVSARLFSVLTGPGMDYYTPLEMRKQSYKEFMEEWIAEQFLNQIQDYGLKKPWYWDEFIAGLDTWHHSLHLGVWYWRPTVWWKPQGGVSPEERDWLNEKYPDWEKNFGWIWDVIIENINNGRMEPTFPETLPWLCNLCHLPIGTAAAPNNDKYPVRSYPLKHNGYTYHFCSRPCRQIWWEDRDTMHDPTVIERLLAGEIQPPTVEGILAWMGLTPDVMGDDAYNYSWAKPYASQPTQSVA</sequence>
<comment type="catalytic activity">
    <reaction evidence="4">
        <text>propane + NADH + O2 + H(+) = propan-2-ol + NAD(+) + H2O</text>
        <dbReference type="Rhea" id="RHEA:49992"/>
        <dbReference type="ChEBI" id="CHEBI:15377"/>
        <dbReference type="ChEBI" id="CHEBI:15378"/>
        <dbReference type="ChEBI" id="CHEBI:15379"/>
        <dbReference type="ChEBI" id="CHEBI:17824"/>
        <dbReference type="ChEBI" id="CHEBI:32879"/>
        <dbReference type="ChEBI" id="CHEBI:57540"/>
        <dbReference type="ChEBI" id="CHEBI:57945"/>
        <dbReference type="EC" id="1.14.13.227"/>
    </reaction>
</comment>
<dbReference type="GO" id="GO:0004497">
    <property type="term" value="F:monooxygenase activity"/>
    <property type="evidence" value="ECO:0007669"/>
    <property type="project" value="UniProtKB-KW"/>
</dbReference>
<dbReference type="PATRIC" id="fig|1469144.10.peg.1756"/>
<evidence type="ECO:0000256" key="4">
    <source>
        <dbReference type="ARBA" id="ARBA00048941"/>
    </source>
</evidence>
<organism evidence="5 6">
    <name type="scientific">Carbonactinospora thermoautotrophica</name>
    <dbReference type="NCBI Taxonomy" id="1469144"/>
    <lineage>
        <taxon>Bacteria</taxon>
        <taxon>Bacillati</taxon>
        <taxon>Actinomycetota</taxon>
        <taxon>Actinomycetes</taxon>
        <taxon>Kitasatosporales</taxon>
        <taxon>Carbonactinosporaceae</taxon>
        <taxon>Carbonactinospora</taxon>
    </lineage>
</organism>
<evidence type="ECO:0000313" key="6">
    <source>
        <dbReference type="Proteomes" id="UP000070188"/>
    </source>
</evidence>
<dbReference type="InterPro" id="IPR009078">
    <property type="entry name" value="Ferritin-like_SF"/>
</dbReference>
<evidence type="ECO:0000256" key="3">
    <source>
        <dbReference type="ARBA" id="ARBA00023033"/>
    </source>
</evidence>
<keyword evidence="6" id="KW-1185">Reference proteome</keyword>
<dbReference type="EC" id="1.14.13.227" evidence="1"/>
<accession>A0A132MQ26</accession>